<evidence type="ECO:0000313" key="8">
    <source>
        <dbReference type="Proteomes" id="UP000005012"/>
    </source>
</evidence>
<dbReference type="Pfam" id="PF02776">
    <property type="entry name" value="TPP_enzyme_N"/>
    <property type="match status" value="1"/>
</dbReference>
<dbReference type="PROSITE" id="PS00187">
    <property type="entry name" value="TPP_ENZYMES"/>
    <property type="match status" value="1"/>
</dbReference>
<dbReference type="PANTHER" id="PTHR42981:SF2">
    <property type="entry name" value="PYRUVATE DEHYDROGENASE [UBIQUINONE]"/>
    <property type="match status" value="1"/>
</dbReference>
<evidence type="ECO:0000256" key="3">
    <source>
        <dbReference type="RuleBase" id="RU362132"/>
    </source>
</evidence>
<evidence type="ECO:0000259" key="5">
    <source>
        <dbReference type="Pfam" id="PF02775"/>
    </source>
</evidence>
<dbReference type="RefSeq" id="WP_014656783.1">
    <property type="nucleotide sequence ID" value="NC_017731.1"/>
</dbReference>
<dbReference type="Pfam" id="PF00205">
    <property type="entry name" value="TPP_enzyme_M"/>
    <property type="match status" value="1"/>
</dbReference>
<reference evidence="7 8" key="1">
    <citation type="journal article" date="2012" name="J. Bacteriol.">
        <title>Complete Genome Sequence of Providencia stuartii Clinical Isolate MRSN 2154.</title>
        <authorList>
            <person name="Clifford R.J."/>
            <person name="Hang J."/>
            <person name="Riley M.C."/>
            <person name="Onmus-Leone F."/>
            <person name="Kuschner R.A."/>
            <person name="Lesho E.P."/>
            <person name="Waterman P.E."/>
        </authorList>
    </citation>
    <scope>NUCLEOTIDE SEQUENCE [LARGE SCALE GENOMIC DNA]</scope>
    <source>
        <strain evidence="7 8">MRSN 2154</strain>
    </source>
</reference>
<dbReference type="EMBL" id="CP003488">
    <property type="protein sequence ID" value="AFH93259.1"/>
    <property type="molecule type" value="Genomic_DNA"/>
</dbReference>
<dbReference type="InterPro" id="IPR029061">
    <property type="entry name" value="THDP-binding"/>
</dbReference>
<accession>A0A140NIF8</accession>
<dbReference type="Proteomes" id="UP000005012">
    <property type="component" value="Chromosome"/>
</dbReference>
<dbReference type="InterPro" id="IPR000399">
    <property type="entry name" value="TPP-bd_CS"/>
</dbReference>
<dbReference type="SUPFAM" id="SSF52467">
    <property type="entry name" value="DHS-like NAD/FAD-binding domain"/>
    <property type="match status" value="1"/>
</dbReference>
<dbReference type="GO" id="GO:0019752">
    <property type="term" value="P:carboxylic acid metabolic process"/>
    <property type="evidence" value="ECO:0007669"/>
    <property type="project" value="UniProtKB-ARBA"/>
</dbReference>
<dbReference type="InterPro" id="IPR012001">
    <property type="entry name" value="Thiamin_PyroP_enz_TPP-bd_dom"/>
</dbReference>
<dbReference type="InterPro" id="IPR029035">
    <property type="entry name" value="DHS-like_NAD/FAD-binding_dom"/>
</dbReference>
<dbReference type="HOGENOM" id="CLU_013748_3_0_6"/>
<dbReference type="InterPro" id="IPR047212">
    <property type="entry name" value="TPP_POXB-like"/>
</dbReference>
<evidence type="ECO:0000256" key="1">
    <source>
        <dbReference type="ARBA" id="ARBA00007812"/>
    </source>
</evidence>
<dbReference type="InterPro" id="IPR047211">
    <property type="entry name" value="POXB-like"/>
</dbReference>
<dbReference type="KEGG" id="psi:S70_06940"/>
<dbReference type="OrthoDB" id="9785953at2"/>
<protein>
    <submittedName>
        <fullName evidence="7">Pyruvate dehydrogenase</fullName>
    </submittedName>
</protein>
<dbReference type="InterPro" id="IPR047210">
    <property type="entry name" value="TPP_PYR_POXB-like"/>
</dbReference>
<keyword evidence="2 3" id="KW-0786">Thiamine pyrophosphate</keyword>
<dbReference type="GO" id="GO:0000287">
    <property type="term" value="F:magnesium ion binding"/>
    <property type="evidence" value="ECO:0007669"/>
    <property type="project" value="InterPro"/>
</dbReference>
<dbReference type="PANTHER" id="PTHR42981">
    <property type="entry name" value="PYRUVATE DEHYDROGENASE [UBIQUINONE]"/>
    <property type="match status" value="1"/>
</dbReference>
<dbReference type="AlphaFoldDB" id="A0A140NIF8"/>
<dbReference type="CDD" id="cd02014">
    <property type="entry name" value="TPP_POX"/>
    <property type="match status" value="1"/>
</dbReference>
<reference evidence="8" key="2">
    <citation type="submission" date="2012-04" db="EMBL/GenBank/DDBJ databases">
        <title>Complete genome sequence of Providencia stuartii clinical isolate MRSN 2154.</title>
        <authorList>
            <person name="Clifford R.J."/>
            <person name="Hang J."/>
            <person name="Riley M.C."/>
            <person name="Onmus-Leone F."/>
            <person name="Kuschner R.A."/>
            <person name="Lesho E.P."/>
            <person name="Waterman P.E."/>
        </authorList>
    </citation>
    <scope>NUCLEOTIDE SEQUENCE [LARGE SCALE GENOMIC DNA]</scope>
    <source>
        <strain evidence="8">MRSN 2154</strain>
    </source>
</reference>
<evidence type="ECO:0000256" key="2">
    <source>
        <dbReference type="ARBA" id="ARBA00023052"/>
    </source>
</evidence>
<proteinExistence type="inferred from homology"/>
<dbReference type="Gene3D" id="3.40.50.970">
    <property type="match status" value="2"/>
</dbReference>
<dbReference type="GO" id="GO:0003824">
    <property type="term" value="F:catalytic activity"/>
    <property type="evidence" value="ECO:0007669"/>
    <property type="project" value="InterPro"/>
</dbReference>
<name>A0A140NIF8_PROSM</name>
<dbReference type="Gene3D" id="3.40.50.1220">
    <property type="entry name" value="TPP-binding domain"/>
    <property type="match status" value="1"/>
</dbReference>
<dbReference type="PATRIC" id="fig|1157951.4.peg.1379"/>
<evidence type="ECO:0000313" key="7">
    <source>
        <dbReference type="EMBL" id="AFH93259.1"/>
    </source>
</evidence>
<feature type="domain" description="Thiamine pyrophosphate enzyme central" evidence="4">
    <location>
        <begin position="189"/>
        <end position="317"/>
    </location>
</feature>
<feature type="domain" description="Thiamine pyrophosphate enzyme TPP-binding" evidence="5">
    <location>
        <begin position="378"/>
        <end position="524"/>
    </location>
</feature>
<organism evidence="7 8">
    <name type="scientific">Providencia stuartii (strain MRSN 2154)</name>
    <dbReference type="NCBI Taxonomy" id="1157951"/>
    <lineage>
        <taxon>Bacteria</taxon>
        <taxon>Pseudomonadati</taxon>
        <taxon>Pseudomonadota</taxon>
        <taxon>Gammaproteobacteria</taxon>
        <taxon>Enterobacterales</taxon>
        <taxon>Morganellaceae</taxon>
        <taxon>Providencia</taxon>
    </lineage>
</organism>
<dbReference type="SUPFAM" id="SSF52518">
    <property type="entry name" value="Thiamin diphosphate-binding fold (THDP-binding)"/>
    <property type="match status" value="2"/>
</dbReference>
<dbReference type="GeneID" id="93517945"/>
<dbReference type="GO" id="GO:0030976">
    <property type="term" value="F:thiamine pyrophosphate binding"/>
    <property type="evidence" value="ECO:0007669"/>
    <property type="project" value="InterPro"/>
</dbReference>
<evidence type="ECO:0000259" key="6">
    <source>
        <dbReference type="Pfam" id="PF02776"/>
    </source>
</evidence>
<gene>
    <name evidence="7" type="ordered locus">S70_06940</name>
</gene>
<keyword evidence="7" id="KW-0670">Pyruvate</keyword>
<dbReference type="InterPro" id="IPR011766">
    <property type="entry name" value="TPP_enzyme_TPP-bd"/>
</dbReference>
<evidence type="ECO:0000259" key="4">
    <source>
        <dbReference type="Pfam" id="PF00205"/>
    </source>
</evidence>
<feature type="domain" description="Thiamine pyrophosphate enzyme N-terminal TPP-binding" evidence="6">
    <location>
        <begin position="4"/>
        <end position="117"/>
    </location>
</feature>
<sequence length="572" mass="62370">MKKNVASVIVDILQNSGVKHCYGIVGDTLNYVTDAIHESKMEWIHVRHEEVGGFAAGAESFISGQLTACAGSCGPGSLHFINGLYESHRNGAPVILIASQLDTNTTDSSFPQYVDFKSVYSECSVFCEEIISPDKAIEVTKNAVSAALSQKGVAVIILPVNISKSEIDYPNKIAVNYHQPRIIPAQEDIKALADVLNKGKKIGIYAGIGSKDARGALLQLAEKLKAPIAHTSRAKDFIEYDNPYNVGMTGMIGIESGFTMLKNCDTLLLLGTDFAWPQFFPEKATIVQVDINLENIGKRHPVNLGLNGDVNETLLQLLPLIDNKTDDEFLRKSVDLHKKTLEKISWLEKGAKAHVIHPQYLAQLLDKHADSDAIFTADGGSAMVWMLRYINTNGQRRTLTSLKHGTMANAMPQALGLKKAFPNRQVISMSGDGGLAMLLGDLLTMTQEKLAAKIVIINNKSLNFVELEQKVEGLLNNYTDLENPDFGKLASALGMFGESVESPEALEDAVIRFLNYNGPAVLNVHTSPNELVMPPNVELNSVVGMGLYTAKAVLHGRSEEAISLIVDNFIRK</sequence>
<dbReference type="CDD" id="cd07039">
    <property type="entry name" value="TPP_PYR_POX"/>
    <property type="match status" value="1"/>
</dbReference>
<dbReference type="Pfam" id="PF02775">
    <property type="entry name" value="TPP_enzyme_C"/>
    <property type="match status" value="1"/>
</dbReference>
<dbReference type="InterPro" id="IPR012000">
    <property type="entry name" value="Thiamin_PyroP_enz_cen_dom"/>
</dbReference>
<comment type="similarity">
    <text evidence="1 3">Belongs to the TPP enzyme family.</text>
</comment>